<dbReference type="AlphaFoldDB" id="A0A6P0CHV1"/>
<sequence length="418" mass="45236">MKEREALFTLIALAFASAGVAVLLVPRGELNREGQLAAVPRSEALMQLDAAQEPLTPQLAFRQAELTAASGDAQKADALLAALADRTTEIEAIASARADLALRGGDLALAAEHLARAQSAAPDRVRRQRLGLIYRRLGDTEAERALLSLESMDALSGWERVRLVDLTATEGATAQALALADFAVTLGGEQVPLLADRFIALALISEDFDAFSQVAARWLAGPDAPALAVTVAQGIATQPRQASMLAHSVVTLAPASRARMVEELTRARLYRVARELMQPWMDDAVPHLGGWSALILYADFSGDVSLLDKALRRLRPKDIVPQGAFLPLIRYGGGQALLPYQARMTPDFLANAPLVEASWAIWWQRHHEAFAALQRAARSETDPVLWRAVADGLQGTGYLERLKVLSQTDDNLADMFKT</sequence>
<evidence type="ECO:0000313" key="1">
    <source>
        <dbReference type="EMBL" id="NEK24970.1"/>
    </source>
</evidence>
<keyword evidence="2" id="KW-1185">Reference proteome</keyword>
<evidence type="ECO:0008006" key="3">
    <source>
        <dbReference type="Google" id="ProtNLM"/>
    </source>
</evidence>
<accession>A0A6P0CHV1</accession>
<dbReference type="RefSeq" id="WP_164356119.1">
    <property type="nucleotide sequence ID" value="NZ_JAABNT010000030.1"/>
</dbReference>
<organism evidence="1 2">
    <name type="scientific">Sulfitobacter sediminilitoris</name>
    <dbReference type="NCBI Taxonomy" id="2698830"/>
    <lineage>
        <taxon>Bacteria</taxon>
        <taxon>Pseudomonadati</taxon>
        <taxon>Pseudomonadota</taxon>
        <taxon>Alphaproteobacteria</taxon>
        <taxon>Rhodobacterales</taxon>
        <taxon>Roseobacteraceae</taxon>
        <taxon>Sulfitobacter</taxon>
    </lineage>
</organism>
<reference evidence="1 2" key="1">
    <citation type="submission" date="2020-01" db="EMBL/GenBank/DDBJ databases">
        <title>Sulfitobacter sediminilitoris sp. nov., isolated from a tidal flat.</title>
        <authorList>
            <person name="Park S."/>
            <person name="Yoon J.-H."/>
        </authorList>
    </citation>
    <scope>NUCLEOTIDE SEQUENCE [LARGE SCALE GENOMIC DNA]</scope>
    <source>
        <strain evidence="1 2">JBTF-M27</strain>
    </source>
</reference>
<gene>
    <name evidence="1" type="ORF">GV827_21610</name>
</gene>
<name>A0A6P0CHV1_9RHOB</name>
<comment type="caution">
    <text evidence="1">The sequence shown here is derived from an EMBL/GenBank/DDBJ whole genome shotgun (WGS) entry which is preliminary data.</text>
</comment>
<protein>
    <recommendedName>
        <fullName evidence="3">Tetratricopeptide repeat protein</fullName>
    </recommendedName>
</protein>
<dbReference type="EMBL" id="JAABNT010000030">
    <property type="protein sequence ID" value="NEK24970.1"/>
    <property type="molecule type" value="Genomic_DNA"/>
</dbReference>
<proteinExistence type="predicted"/>
<evidence type="ECO:0000313" key="2">
    <source>
        <dbReference type="Proteomes" id="UP000468591"/>
    </source>
</evidence>
<dbReference type="Proteomes" id="UP000468591">
    <property type="component" value="Unassembled WGS sequence"/>
</dbReference>